<accession>A0A3G4V9A7</accession>
<keyword evidence="1" id="KW-0378">Hydrolase</keyword>
<name>A0A3G4V9A7_9VIBR</name>
<dbReference type="InterPro" id="IPR036866">
    <property type="entry name" value="RibonucZ/Hydroxyglut_hydro"/>
</dbReference>
<dbReference type="Gene3D" id="3.60.15.10">
    <property type="entry name" value="Ribonuclease Z/Hydroxyacylglutathione hydrolase-like"/>
    <property type="match status" value="1"/>
</dbReference>
<sequence>MKIHQIKGYIQQIYLVEYPDKLLLLDGASRADVGTILRFITDDLQRQVSDLKVIVVTHMHPDHAGAAHRLKAITGAKIVSAAKERDWYSGIDGFLMHVTDLVLAWYMAKRLGQPRKNLWYNKALNADYQLIDGDTVPLFADWQILDTPGHTDRDISVYNPNESIVYVADLMVQVKQHLIAPFPIFHPNQYRRSVEKVYNLNAEQILLAHRGPVVFDERAKEHILDTAPMRPVTHWRVTKIKLKGMFKSVLTAR</sequence>
<dbReference type="InterPro" id="IPR050855">
    <property type="entry name" value="NDM-1-like"/>
</dbReference>
<evidence type="ECO:0000313" key="2">
    <source>
        <dbReference type="Proteomes" id="UP000279760"/>
    </source>
</evidence>
<proteinExistence type="predicted"/>
<reference evidence="1 2" key="1">
    <citation type="submission" date="2018-11" db="EMBL/GenBank/DDBJ databases">
        <title>Complete Genome Sequence of Vbrio mediterranei 117-T6: a Potential Pathogen Bacteria Isolated from the Conchocelis of Pyropia.</title>
        <authorList>
            <person name="Liu Q."/>
        </authorList>
    </citation>
    <scope>NUCLEOTIDE SEQUENCE [LARGE SCALE GENOMIC DNA]</scope>
    <source>
        <strain evidence="1 2">117-T6</strain>
    </source>
</reference>
<evidence type="ECO:0000313" key="1">
    <source>
        <dbReference type="EMBL" id="AYV20182.1"/>
    </source>
</evidence>
<dbReference type="EMBL" id="CP033577">
    <property type="protein sequence ID" value="AYV20182.1"/>
    <property type="molecule type" value="Genomic_DNA"/>
</dbReference>
<dbReference type="SMART" id="SM00849">
    <property type="entry name" value="Lactamase_B"/>
    <property type="match status" value="1"/>
</dbReference>
<dbReference type="InterPro" id="IPR001279">
    <property type="entry name" value="Metallo-B-lactamas"/>
</dbReference>
<gene>
    <name evidence="1" type="ORF">ECB94_02200</name>
</gene>
<dbReference type="GeneID" id="64086509"/>
<dbReference type="GO" id="GO:0016787">
    <property type="term" value="F:hydrolase activity"/>
    <property type="evidence" value="ECO:0007669"/>
    <property type="project" value="UniProtKB-KW"/>
</dbReference>
<dbReference type="AlphaFoldDB" id="A0A3G4V9A7"/>
<dbReference type="RefSeq" id="WP_124939882.1">
    <property type="nucleotide sequence ID" value="NZ_CP033577.1"/>
</dbReference>
<dbReference type="PANTHER" id="PTHR42951">
    <property type="entry name" value="METALLO-BETA-LACTAMASE DOMAIN-CONTAINING"/>
    <property type="match status" value="1"/>
</dbReference>
<organism evidence="1 2">
    <name type="scientific">Vibrio mediterranei</name>
    <dbReference type="NCBI Taxonomy" id="689"/>
    <lineage>
        <taxon>Bacteria</taxon>
        <taxon>Pseudomonadati</taxon>
        <taxon>Pseudomonadota</taxon>
        <taxon>Gammaproteobacteria</taxon>
        <taxon>Vibrionales</taxon>
        <taxon>Vibrionaceae</taxon>
        <taxon>Vibrio</taxon>
    </lineage>
</organism>
<dbReference type="Pfam" id="PF00753">
    <property type="entry name" value="Lactamase_B"/>
    <property type="match status" value="1"/>
</dbReference>
<dbReference type="Proteomes" id="UP000279760">
    <property type="component" value="Chromosome 1"/>
</dbReference>
<protein>
    <submittedName>
        <fullName evidence="1">MBL fold metallo-hydrolase</fullName>
    </submittedName>
</protein>
<dbReference type="SUPFAM" id="SSF56281">
    <property type="entry name" value="Metallo-hydrolase/oxidoreductase"/>
    <property type="match status" value="1"/>
</dbReference>